<protein>
    <submittedName>
        <fullName evidence="10">Receptor-like serine/threonine-protein kinase</fullName>
    </submittedName>
</protein>
<dbReference type="InterPro" id="IPR001245">
    <property type="entry name" value="Ser-Thr/Tyr_kinase_cat_dom"/>
</dbReference>
<dbReference type="PANTHER" id="PTHR47987:SF20">
    <property type="entry name" value="OS04G0654600 PROTEIN"/>
    <property type="match status" value="1"/>
</dbReference>
<dbReference type="Gene3D" id="3.30.200.20">
    <property type="entry name" value="Phosphorylase Kinase, domain 1"/>
    <property type="match status" value="1"/>
</dbReference>
<dbReference type="InterPro" id="IPR017441">
    <property type="entry name" value="Protein_kinase_ATP_BS"/>
</dbReference>
<dbReference type="Proteomes" id="UP001418222">
    <property type="component" value="Unassembled WGS sequence"/>
</dbReference>
<dbReference type="PROSITE" id="PS50011">
    <property type="entry name" value="PROTEIN_KINASE_DOM"/>
    <property type="match status" value="1"/>
</dbReference>
<dbReference type="Gene3D" id="1.10.510.10">
    <property type="entry name" value="Transferase(Phosphotransferase) domain 1"/>
    <property type="match status" value="1"/>
</dbReference>
<name>A0AAP0GDQ5_9ASPA</name>
<dbReference type="InterPro" id="IPR046958">
    <property type="entry name" value="RBK1/2/STUNTED"/>
</dbReference>
<evidence type="ECO:0000256" key="5">
    <source>
        <dbReference type="ARBA" id="ARBA00022840"/>
    </source>
</evidence>
<keyword evidence="4 10" id="KW-0418">Kinase</keyword>
<comment type="caution">
    <text evidence="10">The sequence shown here is derived from an EMBL/GenBank/DDBJ whole genome shotgun (WGS) entry which is preliminary data.</text>
</comment>
<evidence type="ECO:0000256" key="4">
    <source>
        <dbReference type="ARBA" id="ARBA00022777"/>
    </source>
</evidence>
<feature type="region of interest" description="Disordered" evidence="8">
    <location>
        <begin position="18"/>
        <end position="42"/>
    </location>
</feature>
<dbReference type="EMBL" id="JBBWWQ010000002">
    <property type="protein sequence ID" value="KAK8953978.1"/>
    <property type="molecule type" value="Genomic_DNA"/>
</dbReference>
<organism evidence="10 11">
    <name type="scientific">Platanthera zijinensis</name>
    <dbReference type="NCBI Taxonomy" id="2320716"/>
    <lineage>
        <taxon>Eukaryota</taxon>
        <taxon>Viridiplantae</taxon>
        <taxon>Streptophyta</taxon>
        <taxon>Embryophyta</taxon>
        <taxon>Tracheophyta</taxon>
        <taxon>Spermatophyta</taxon>
        <taxon>Magnoliopsida</taxon>
        <taxon>Liliopsida</taxon>
        <taxon>Asparagales</taxon>
        <taxon>Orchidaceae</taxon>
        <taxon>Orchidoideae</taxon>
        <taxon>Orchideae</taxon>
        <taxon>Orchidinae</taxon>
        <taxon>Platanthera</taxon>
    </lineage>
</organism>
<dbReference type="InterPro" id="IPR011009">
    <property type="entry name" value="Kinase-like_dom_sf"/>
</dbReference>
<evidence type="ECO:0000313" key="10">
    <source>
        <dbReference type="EMBL" id="KAK8953978.1"/>
    </source>
</evidence>
<evidence type="ECO:0000256" key="3">
    <source>
        <dbReference type="ARBA" id="ARBA00022741"/>
    </source>
</evidence>
<evidence type="ECO:0000256" key="1">
    <source>
        <dbReference type="ARBA" id="ARBA00022527"/>
    </source>
</evidence>
<evidence type="ECO:0000256" key="8">
    <source>
        <dbReference type="SAM" id="MobiDB-lite"/>
    </source>
</evidence>
<sequence>MKEGRSFKRVFSSLFSMRGDEKKKKEEEEEGDLGWVEPDGKPEAKPTWKCFSYEKIHEATNGFHQENLVGSGGYAEVYRGELEGGEAVAVKRLTAAATDEQKEKEFLTELGIVGHVRHPNVVSLLGCCVDQDLYLVFELSPLGSVSANIHSEDSPPMAWKLRWRIAVGTANGLHYLHKVCRRRIIHRDIKASNILLSANFEPQISDFGLARWLPSEWTHRAIAPIEGTFGCLAPEYFTHGIVDEKTDVFAFGVFLLELISGRKPVDGSHRSLLGWAKPFVNEGPAELLVDPRLGRDYDVGQVKRLAFVASLCIRAGAAWRPSMTEVLHLIEEAEISAERWKMPAEQEEEDDDELWAFDDLDDECDTPTSISSSLASSICSSHLPRTSLY</sequence>
<accession>A0AAP0GDQ5</accession>
<evidence type="ECO:0000256" key="6">
    <source>
        <dbReference type="PROSITE-ProRule" id="PRU10141"/>
    </source>
</evidence>
<keyword evidence="1 7" id="KW-0723">Serine/threonine-protein kinase</keyword>
<keyword evidence="5 6" id="KW-0067">ATP-binding</keyword>
<dbReference type="PROSITE" id="PS00108">
    <property type="entry name" value="PROTEIN_KINASE_ST"/>
    <property type="match status" value="1"/>
</dbReference>
<dbReference type="Pfam" id="PF07714">
    <property type="entry name" value="PK_Tyr_Ser-Thr"/>
    <property type="match status" value="1"/>
</dbReference>
<feature type="domain" description="Protein kinase" evidence="9">
    <location>
        <begin position="63"/>
        <end position="335"/>
    </location>
</feature>
<dbReference type="FunFam" id="3.30.200.20:FF:000325">
    <property type="entry name" value="Putative receptor-like serine/threonine-protein kinase"/>
    <property type="match status" value="1"/>
</dbReference>
<comment type="similarity">
    <text evidence="7">Belongs to the protein kinase superfamily.</text>
</comment>
<keyword evidence="11" id="KW-1185">Reference proteome</keyword>
<dbReference type="AlphaFoldDB" id="A0AAP0GDQ5"/>
<dbReference type="PANTHER" id="PTHR47987">
    <property type="entry name" value="OS08G0249100 PROTEIN"/>
    <property type="match status" value="1"/>
</dbReference>
<evidence type="ECO:0000313" key="11">
    <source>
        <dbReference type="Proteomes" id="UP001418222"/>
    </source>
</evidence>
<dbReference type="InterPro" id="IPR000719">
    <property type="entry name" value="Prot_kinase_dom"/>
</dbReference>
<feature type="binding site" evidence="6">
    <location>
        <position position="91"/>
    </location>
    <ligand>
        <name>ATP</name>
        <dbReference type="ChEBI" id="CHEBI:30616"/>
    </ligand>
</feature>
<dbReference type="SUPFAM" id="SSF56112">
    <property type="entry name" value="Protein kinase-like (PK-like)"/>
    <property type="match status" value="1"/>
</dbReference>
<dbReference type="PROSITE" id="PS00107">
    <property type="entry name" value="PROTEIN_KINASE_ATP"/>
    <property type="match status" value="1"/>
</dbReference>
<evidence type="ECO:0000256" key="7">
    <source>
        <dbReference type="RuleBase" id="RU000304"/>
    </source>
</evidence>
<keyword evidence="2" id="KW-0808">Transferase</keyword>
<dbReference type="SMART" id="SM00220">
    <property type="entry name" value="S_TKc"/>
    <property type="match status" value="1"/>
</dbReference>
<dbReference type="GO" id="GO:0005524">
    <property type="term" value="F:ATP binding"/>
    <property type="evidence" value="ECO:0007669"/>
    <property type="project" value="UniProtKB-UniRule"/>
</dbReference>
<keyword evidence="10" id="KW-0675">Receptor</keyword>
<dbReference type="FunFam" id="1.10.510.10:FF:000423">
    <property type="entry name" value="Putative receptor-like serine/threonine-protein kinase"/>
    <property type="match status" value="1"/>
</dbReference>
<proteinExistence type="inferred from homology"/>
<dbReference type="GO" id="GO:0004674">
    <property type="term" value="F:protein serine/threonine kinase activity"/>
    <property type="evidence" value="ECO:0007669"/>
    <property type="project" value="UniProtKB-KW"/>
</dbReference>
<gene>
    <name evidence="10" type="ORF">KSP39_PZI001666</name>
</gene>
<evidence type="ECO:0000259" key="9">
    <source>
        <dbReference type="PROSITE" id="PS50011"/>
    </source>
</evidence>
<reference evidence="10 11" key="1">
    <citation type="journal article" date="2022" name="Nat. Plants">
        <title>Genomes of leafy and leafless Platanthera orchids illuminate the evolution of mycoheterotrophy.</title>
        <authorList>
            <person name="Li M.H."/>
            <person name="Liu K.W."/>
            <person name="Li Z."/>
            <person name="Lu H.C."/>
            <person name="Ye Q.L."/>
            <person name="Zhang D."/>
            <person name="Wang J.Y."/>
            <person name="Li Y.F."/>
            <person name="Zhong Z.M."/>
            <person name="Liu X."/>
            <person name="Yu X."/>
            <person name="Liu D.K."/>
            <person name="Tu X.D."/>
            <person name="Liu B."/>
            <person name="Hao Y."/>
            <person name="Liao X.Y."/>
            <person name="Jiang Y.T."/>
            <person name="Sun W.H."/>
            <person name="Chen J."/>
            <person name="Chen Y.Q."/>
            <person name="Ai Y."/>
            <person name="Zhai J.W."/>
            <person name="Wu S.S."/>
            <person name="Zhou Z."/>
            <person name="Hsiao Y.Y."/>
            <person name="Wu W.L."/>
            <person name="Chen Y.Y."/>
            <person name="Lin Y.F."/>
            <person name="Hsu J.L."/>
            <person name="Li C.Y."/>
            <person name="Wang Z.W."/>
            <person name="Zhao X."/>
            <person name="Zhong W.Y."/>
            <person name="Ma X.K."/>
            <person name="Ma L."/>
            <person name="Huang J."/>
            <person name="Chen G.Z."/>
            <person name="Huang M.Z."/>
            <person name="Huang L."/>
            <person name="Peng D.H."/>
            <person name="Luo Y.B."/>
            <person name="Zou S.Q."/>
            <person name="Chen S.P."/>
            <person name="Lan S."/>
            <person name="Tsai W.C."/>
            <person name="Van de Peer Y."/>
            <person name="Liu Z.J."/>
        </authorList>
    </citation>
    <scope>NUCLEOTIDE SEQUENCE [LARGE SCALE GENOMIC DNA]</scope>
    <source>
        <strain evidence="10">Lor287</strain>
    </source>
</reference>
<dbReference type="InterPro" id="IPR008271">
    <property type="entry name" value="Ser/Thr_kinase_AS"/>
</dbReference>
<keyword evidence="3 6" id="KW-0547">Nucleotide-binding</keyword>
<evidence type="ECO:0000256" key="2">
    <source>
        <dbReference type="ARBA" id="ARBA00022679"/>
    </source>
</evidence>